<comment type="similarity">
    <text evidence="2">Belongs to the DoxX family.</text>
</comment>
<name>A0ABU6KJF0_9BACI</name>
<evidence type="ECO:0000256" key="4">
    <source>
        <dbReference type="ARBA" id="ARBA00022692"/>
    </source>
</evidence>
<dbReference type="Pfam" id="PF07681">
    <property type="entry name" value="DoxX"/>
    <property type="match status" value="1"/>
</dbReference>
<proteinExistence type="inferred from homology"/>
<feature type="transmembrane region" description="Helical" evidence="7">
    <location>
        <begin position="42"/>
        <end position="64"/>
    </location>
</feature>
<comment type="subcellular location">
    <subcellularLocation>
        <location evidence="1">Cell membrane</location>
        <topology evidence="1">Multi-pass membrane protein</topology>
    </subcellularLocation>
</comment>
<evidence type="ECO:0000256" key="2">
    <source>
        <dbReference type="ARBA" id="ARBA00006679"/>
    </source>
</evidence>
<protein>
    <submittedName>
        <fullName evidence="8">DoxX family protein</fullName>
    </submittedName>
</protein>
<evidence type="ECO:0000313" key="9">
    <source>
        <dbReference type="Proteomes" id="UP001335737"/>
    </source>
</evidence>
<keyword evidence="5 7" id="KW-1133">Transmembrane helix</keyword>
<dbReference type="RefSeq" id="WP_327608799.1">
    <property type="nucleotide sequence ID" value="NZ_JARZFX010000012.1"/>
</dbReference>
<evidence type="ECO:0000256" key="5">
    <source>
        <dbReference type="ARBA" id="ARBA00022989"/>
    </source>
</evidence>
<keyword evidence="4 7" id="KW-0812">Transmembrane</keyword>
<sequence>MTNTNEIGKFLLRITLGLVFLANGVAKFQGGIENTVGWFESIGIPGFLAYAVGTIEIAGGIAIILGLGTRIVSLLFGIIMIGAIFTVNLPNGFLNGYVFDLVLLIIAIHLILNGSKLYSLGQLLFKGRQSEEFNG</sequence>
<dbReference type="PANTHER" id="PTHR33452">
    <property type="entry name" value="OXIDOREDUCTASE CATD-RELATED"/>
    <property type="match status" value="1"/>
</dbReference>
<reference evidence="8 9" key="1">
    <citation type="journal article" date="2024" name="Int. J. Syst. Evol. Microbiol.">
        <title>Virgibacillus tibetensis sp. nov., isolated from salt lake on the Tibetan Plateau of China.</title>
        <authorList>
            <person name="Phurbu D."/>
            <person name="Liu Z.-X."/>
            <person name="Wang R."/>
            <person name="Zheng Y.-Y."/>
            <person name="Liu H.-C."/>
            <person name="Zhou Y.-G."/>
            <person name="Yu Y.-J."/>
            <person name="Li A.-H."/>
        </authorList>
    </citation>
    <scope>NUCLEOTIDE SEQUENCE [LARGE SCALE GENOMIC DNA]</scope>
    <source>
        <strain evidence="8 9">C22-A2</strain>
    </source>
</reference>
<feature type="transmembrane region" description="Helical" evidence="7">
    <location>
        <begin position="71"/>
        <end position="88"/>
    </location>
</feature>
<keyword evidence="6 7" id="KW-0472">Membrane</keyword>
<dbReference type="InterPro" id="IPR032808">
    <property type="entry name" value="DoxX"/>
</dbReference>
<dbReference type="Proteomes" id="UP001335737">
    <property type="component" value="Unassembled WGS sequence"/>
</dbReference>
<evidence type="ECO:0000256" key="1">
    <source>
        <dbReference type="ARBA" id="ARBA00004651"/>
    </source>
</evidence>
<evidence type="ECO:0000313" key="8">
    <source>
        <dbReference type="EMBL" id="MEC5425246.1"/>
    </source>
</evidence>
<comment type="caution">
    <text evidence="8">The sequence shown here is derived from an EMBL/GenBank/DDBJ whole genome shotgun (WGS) entry which is preliminary data.</text>
</comment>
<dbReference type="EMBL" id="JARZFX010000012">
    <property type="protein sequence ID" value="MEC5425246.1"/>
    <property type="molecule type" value="Genomic_DNA"/>
</dbReference>
<evidence type="ECO:0000256" key="3">
    <source>
        <dbReference type="ARBA" id="ARBA00022475"/>
    </source>
</evidence>
<accession>A0ABU6KJF0</accession>
<evidence type="ECO:0000256" key="7">
    <source>
        <dbReference type="SAM" id="Phobius"/>
    </source>
</evidence>
<keyword evidence="3" id="KW-1003">Cell membrane</keyword>
<evidence type="ECO:0000256" key="6">
    <source>
        <dbReference type="ARBA" id="ARBA00023136"/>
    </source>
</evidence>
<dbReference type="InterPro" id="IPR051907">
    <property type="entry name" value="DoxX-like_oxidoreductase"/>
</dbReference>
<dbReference type="PANTHER" id="PTHR33452:SF1">
    <property type="entry name" value="INNER MEMBRANE PROTEIN YPHA-RELATED"/>
    <property type="match status" value="1"/>
</dbReference>
<feature type="transmembrane region" description="Helical" evidence="7">
    <location>
        <begin position="94"/>
        <end position="112"/>
    </location>
</feature>
<keyword evidence="9" id="KW-1185">Reference proteome</keyword>
<gene>
    <name evidence="8" type="ORF">QGM71_17310</name>
</gene>
<organism evidence="8 9">
    <name type="scientific">Virgibacillus tibetensis</name>
    <dbReference type="NCBI Taxonomy" id="3042313"/>
    <lineage>
        <taxon>Bacteria</taxon>
        <taxon>Bacillati</taxon>
        <taxon>Bacillota</taxon>
        <taxon>Bacilli</taxon>
        <taxon>Bacillales</taxon>
        <taxon>Bacillaceae</taxon>
        <taxon>Virgibacillus</taxon>
    </lineage>
</organism>